<keyword evidence="6" id="KW-1185">Reference proteome</keyword>
<reference evidence="5 6" key="1">
    <citation type="submission" date="2021-03" db="EMBL/GenBank/DDBJ databases">
        <title>Thermosipho ferrireducens sp.nov., an anaerobic thermophilic iron-reducing bacterium isolated from a deep-sea hydrothermal sulfide deposits.</title>
        <authorList>
            <person name="Zeng X."/>
            <person name="Chen Y."/>
            <person name="Shao Z."/>
        </authorList>
    </citation>
    <scope>NUCLEOTIDE SEQUENCE [LARGE SCALE GENOMIC DNA]</scope>
    <source>
        <strain evidence="5 6">JL129W03</strain>
    </source>
</reference>
<dbReference type="InterPro" id="IPR051782">
    <property type="entry name" value="ABC_Transporter_VariousFunc"/>
</dbReference>
<dbReference type="InterPro" id="IPR003439">
    <property type="entry name" value="ABC_transporter-like_ATP-bd"/>
</dbReference>
<dbReference type="Gene3D" id="3.40.50.300">
    <property type="entry name" value="P-loop containing nucleotide triphosphate hydrolases"/>
    <property type="match status" value="1"/>
</dbReference>
<dbReference type="Proteomes" id="UP000671862">
    <property type="component" value="Chromosome"/>
</dbReference>
<dbReference type="PANTHER" id="PTHR42939">
    <property type="entry name" value="ABC TRANSPORTER ATP-BINDING PROTEIN ALBC-RELATED"/>
    <property type="match status" value="1"/>
</dbReference>
<organism evidence="5 6">
    <name type="scientific">Thermosipho ferrireducens</name>
    <dbReference type="NCBI Taxonomy" id="2571116"/>
    <lineage>
        <taxon>Bacteria</taxon>
        <taxon>Thermotogati</taxon>
        <taxon>Thermotogota</taxon>
        <taxon>Thermotogae</taxon>
        <taxon>Thermotogales</taxon>
        <taxon>Fervidobacteriaceae</taxon>
        <taxon>Thermosipho</taxon>
    </lineage>
</organism>
<dbReference type="InterPro" id="IPR003593">
    <property type="entry name" value="AAA+_ATPase"/>
</dbReference>
<sequence length="260" mass="29619">MIVLKEVGKKYKNNWALKNVNLKVNSGEVLGIIGKNGCGKTTLLKIIAGLLKPSTGVIKGITDGISYIPEKPVLIPELSLMDNMRYFASLRNSKKERIYEELEYFQLTEHLSKRPTELSKGLQQRLSMAIALLSEPDVLLMDEPTSGLDAESKNLIMEKIKKLKREKKTIFYVTHDDEEVEAICTSILILENGTVYFHGSVEEFWKEYERYVFATVKLDNVNITRKVSLEELKEIGDVIHVRSVGIREFLAGREGDEIRR</sequence>
<gene>
    <name evidence="5" type="ORF">JYK00_00660</name>
</gene>
<dbReference type="EMBL" id="CP071446">
    <property type="protein sequence ID" value="QTA38092.1"/>
    <property type="molecule type" value="Genomic_DNA"/>
</dbReference>
<dbReference type="InterPro" id="IPR027417">
    <property type="entry name" value="P-loop_NTPase"/>
</dbReference>
<dbReference type="GO" id="GO:0005524">
    <property type="term" value="F:ATP binding"/>
    <property type="evidence" value="ECO:0007669"/>
    <property type="project" value="UniProtKB-KW"/>
</dbReference>
<keyword evidence="1" id="KW-0813">Transport</keyword>
<dbReference type="SMART" id="SM00382">
    <property type="entry name" value="AAA"/>
    <property type="match status" value="1"/>
</dbReference>
<dbReference type="PANTHER" id="PTHR42939:SF1">
    <property type="entry name" value="ABC TRANSPORTER ATP-BINDING PROTEIN ALBC-RELATED"/>
    <property type="match status" value="1"/>
</dbReference>
<keyword evidence="2" id="KW-0547">Nucleotide-binding</keyword>
<feature type="domain" description="ABC transporter" evidence="4">
    <location>
        <begin position="2"/>
        <end position="217"/>
    </location>
</feature>
<evidence type="ECO:0000313" key="6">
    <source>
        <dbReference type="Proteomes" id="UP000671862"/>
    </source>
</evidence>
<name>A0ABX7S694_9BACT</name>
<dbReference type="CDD" id="cd03230">
    <property type="entry name" value="ABC_DR_subfamily_A"/>
    <property type="match status" value="1"/>
</dbReference>
<keyword evidence="3 5" id="KW-0067">ATP-binding</keyword>
<dbReference type="PROSITE" id="PS50893">
    <property type="entry name" value="ABC_TRANSPORTER_2"/>
    <property type="match status" value="1"/>
</dbReference>
<evidence type="ECO:0000313" key="5">
    <source>
        <dbReference type="EMBL" id="QTA38092.1"/>
    </source>
</evidence>
<protein>
    <submittedName>
        <fullName evidence="5">ABC transporter ATP-binding protein</fullName>
    </submittedName>
</protein>
<evidence type="ECO:0000256" key="2">
    <source>
        <dbReference type="ARBA" id="ARBA00022741"/>
    </source>
</evidence>
<evidence type="ECO:0000256" key="1">
    <source>
        <dbReference type="ARBA" id="ARBA00022448"/>
    </source>
</evidence>
<proteinExistence type="predicted"/>
<dbReference type="SUPFAM" id="SSF52540">
    <property type="entry name" value="P-loop containing nucleoside triphosphate hydrolases"/>
    <property type="match status" value="1"/>
</dbReference>
<dbReference type="Pfam" id="PF00005">
    <property type="entry name" value="ABC_tran"/>
    <property type="match status" value="1"/>
</dbReference>
<accession>A0ABX7S694</accession>
<dbReference type="RefSeq" id="WP_207566813.1">
    <property type="nucleotide sequence ID" value="NZ_CP071446.1"/>
</dbReference>
<evidence type="ECO:0000259" key="4">
    <source>
        <dbReference type="PROSITE" id="PS50893"/>
    </source>
</evidence>
<evidence type="ECO:0000256" key="3">
    <source>
        <dbReference type="ARBA" id="ARBA00022840"/>
    </source>
</evidence>